<reference evidence="9" key="1">
    <citation type="submission" date="2017-04" db="EMBL/GenBank/DDBJ databases">
        <authorList>
            <person name="Varghese N."/>
            <person name="Submissions S."/>
        </authorList>
    </citation>
    <scope>NUCLEOTIDE SEQUENCE [LARGE SCALE GENOMIC DNA]</scope>
    <source>
        <strain evidence="9">RKEM611</strain>
    </source>
</reference>
<evidence type="ECO:0000256" key="4">
    <source>
        <dbReference type="HAMAP-Rule" id="MF_01201"/>
    </source>
</evidence>
<feature type="domain" description="Alanine racemase C-terminal" evidence="7">
    <location>
        <begin position="254"/>
        <end position="382"/>
    </location>
</feature>
<dbReference type="AlphaFoldDB" id="A0A1Y6BJ85"/>
<keyword evidence="3 4" id="KW-0413">Isomerase</keyword>
<feature type="modified residue" description="N6-(pyridoxal phosphate)lysine" evidence="4 5">
    <location>
        <position position="36"/>
    </location>
</feature>
<evidence type="ECO:0000313" key="8">
    <source>
        <dbReference type="EMBL" id="SMF10637.1"/>
    </source>
</evidence>
<dbReference type="InterPro" id="IPR011079">
    <property type="entry name" value="Ala_racemase_C"/>
</dbReference>
<dbReference type="PROSITE" id="PS00395">
    <property type="entry name" value="ALANINE_RACEMASE"/>
    <property type="match status" value="1"/>
</dbReference>
<dbReference type="GO" id="GO:0008784">
    <property type="term" value="F:alanine racemase activity"/>
    <property type="evidence" value="ECO:0007669"/>
    <property type="project" value="UniProtKB-UniRule"/>
</dbReference>
<evidence type="ECO:0000256" key="1">
    <source>
        <dbReference type="ARBA" id="ARBA00001933"/>
    </source>
</evidence>
<dbReference type="HAMAP" id="MF_01201">
    <property type="entry name" value="Ala_racemase"/>
    <property type="match status" value="1"/>
</dbReference>
<evidence type="ECO:0000313" key="9">
    <source>
        <dbReference type="Proteomes" id="UP000192907"/>
    </source>
</evidence>
<protein>
    <recommendedName>
        <fullName evidence="4">Alanine racemase</fullName>
        <ecNumber evidence="4">5.1.1.1</ecNumber>
    </recommendedName>
</protein>
<dbReference type="SMART" id="SM01005">
    <property type="entry name" value="Ala_racemase_C"/>
    <property type="match status" value="1"/>
</dbReference>
<feature type="active site" description="Proton acceptor; specific for D-alanine" evidence="4">
    <location>
        <position position="36"/>
    </location>
</feature>
<organism evidence="8 9">
    <name type="scientific">Pseudobacteriovorax antillogorgiicola</name>
    <dbReference type="NCBI Taxonomy" id="1513793"/>
    <lineage>
        <taxon>Bacteria</taxon>
        <taxon>Pseudomonadati</taxon>
        <taxon>Bdellovibrionota</taxon>
        <taxon>Oligoflexia</taxon>
        <taxon>Oligoflexales</taxon>
        <taxon>Pseudobacteriovoracaceae</taxon>
        <taxon>Pseudobacteriovorax</taxon>
    </lineage>
</organism>
<feature type="active site" description="Proton acceptor; specific for L-alanine" evidence="4">
    <location>
        <position position="275"/>
    </location>
</feature>
<dbReference type="PRINTS" id="PR00992">
    <property type="entry name" value="ALARACEMASE"/>
</dbReference>
<dbReference type="Pfam" id="PF00842">
    <property type="entry name" value="Ala_racemase_C"/>
    <property type="match status" value="1"/>
</dbReference>
<dbReference type="PANTHER" id="PTHR30511">
    <property type="entry name" value="ALANINE RACEMASE"/>
    <property type="match status" value="1"/>
</dbReference>
<proteinExistence type="inferred from homology"/>
<dbReference type="STRING" id="1513793.SAMN06296036_10516"/>
<comment type="function">
    <text evidence="4">Catalyzes the interconversion of L-alanine and D-alanine. May also act on other amino acids.</text>
</comment>
<keyword evidence="9" id="KW-1185">Reference proteome</keyword>
<dbReference type="OrthoDB" id="9801978at2"/>
<comment type="pathway">
    <text evidence="4">Amino-acid biosynthesis; D-alanine biosynthesis; D-alanine from L-alanine: step 1/1.</text>
</comment>
<dbReference type="SUPFAM" id="SSF51419">
    <property type="entry name" value="PLP-binding barrel"/>
    <property type="match status" value="1"/>
</dbReference>
<dbReference type="GO" id="GO:0030632">
    <property type="term" value="P:D-alanine biosynthetic process"/>
    <property type="evidence" value="ECO:0007669"/>
    <property type="project" value="UniProtKB-UniRule"/>
</dbReference>
<dbReference type="GO" id="GO:0005829">
    <property type="term" value="C:cytosol"/>
    <property type="evidence" value="ECO:0007669"/>
    <property type="project" value="TreeGrafter"/>
</dbReference>
<dbReference type="RefSeq" id="WP_132317636.1">
    <property type="nucleotide sequence ID" value="NZ_FWZT01000005.1"/>
</dbReference>
<dbReference type="EMBL" id="FWZT01000005">
    <property type="protein sequence ID" value="SMF10637.1"/>
    <property type="molecule type" value="Genomic_DNA"/>
</dbReference>
<evidence type="ECO:0000256" key="5">
    <source>
        <dbReference type="PIRSR" id="PIRSR600821-50"/>
    </source>
</evidence>
<comment type="catalytic activity">
    <reaction evidence="4">
        <text>L-alanine = D-alanine</text>
        <dbReference type="Rhea" id="RHEA:20249"/>
        <dbReference type="ChEBI" id="CHEBI:57416"/>
        <dbReference type="ChEBI" id="CHEBI:57972"/>
        <dbReference type="EC" id="5.1.1.1"/>
    </reaction>
</comment>
<feature type="binding site" evidence="4 6">
    <location>
        <position position="135"/>
    </location>
    <ligand>
        <name>substrate</name>
    </ligand>
</feature>
<dbReference type="PANTHER" id="PTHR30511:SF0">
    <property type="entry name" value="ALANINE RACEMASE, CATABOLIC-RELATED"/>
    <property type="match status" value="1"/>
</dbReference>
<dbReference type="Proteomes" id="UP000192907">
    <property type="component" value="Unassembled WGS sequence"/>
</dbReference>
<dbReference type="NCBIfam" id="TIGR00492">
    <property type="entry name" value="alr"/>
    <property type="match status" value="1"/>
</dbReference>
<name>A0A1Y6BJ85_9BACT</name>
<dbReference type="Gene3D" id="3.20.20.10">
    <property type="entry name" value="Alanine racemase"/>
    <property type="match status" value="1"/>
</dbReference>
<feature type="binding site" evidence="4 6">
    <location>
        <position position="323"/>
    </location>
    <ligand>
        <name>substrate</name>
    </ligand>
</feature>
<dbReference type="InterPro" id="IPR000821">
    <property type="entry name" value="Ala_racemase"/>
</dbReference>
<dbReference type="Pfam" id="PF01168">
    <property type="entry name" value="Ala_racemase_N"/>
    <property type="match status" value="1"/>
</dbReference>
<dbReference type="InterPro" id="IPR020622">
    <property type="entry name" value="Ala_racemase_pyridoxalP-BS"/>
</dbReference>
<evidence type="ECO:0000256" key="3">
    <source>
        <dbReference type="ARBA" id="ARBA00023235"/>
    </source>
</evidence>
<dbReference type="InterPro" id="IPR001608">
    <property type="entry name" value="Ala_racemase_N"/>
</dbReference>
<evidence type="ECO:0000256" key="2">
    <source>
        <dbReference type="ARBA" id="ARBA00022898"/>
    </source>
</evidence>
<dbReference type="InterPro" id="IPR009006">
    <property type="entry name" value="Ala_racemase/Decarboxylase_C"/>
</dbReference>
<dbReference type="UniPathway" id="UPA00042">
    <property type="reaction ID" value="UER00497"/>
</dbReference>
<dbReference type="CDD" id="cd00430">
    <property type="entry name" value="PLPDE_III_AR"/>
    <property type="match status" value="1"/>
</dbReference>
<comment type="cofactor">
    <cofactor evidence="1 4 5">
        <name>pyridoxal 5'-phosphate</name>
        <dbReference type="ChEBI" id="CHEBI:597326"/>
    </cofactor>
</comment>
<evidence type="ECO:0000256" key="6">
    <source>
        <dbReference type="PIRSR" id="PIRSR600821-52"/>
    </source>
</evidence>
<comment type="similarity">
    <text evidence="4">Belongs to the alanine racemase family.</text>
</comment>
<dbReference type="SUPFAM" id="SSF50621">
    <property type="entry name" value="Alanine racemase C-terminal domain-like"/>
    <property type="match status" value="1"/>
</dbReference>
<dbReference type="GO" id="GO:0030170">
    <property type="term" value="F:pyridoxal phosphate binding"/>
    <property type="evidence" value="ECO:0007669"/>
    <property type="project" value="UniProtKB-UniRule"/>
</dbReference>
<dbReference type="EC" id="5.1.1.1" evidence="4"/>
<dbReference type="Gene3D" id="2.40.37.10">
    <property type="entry name" value="Lyase, Ornithine Decarboxylase, Chain A, domain 1"/>
    <property type="match status" value="1"/>
</dbReference>
<sequence>MFETSTIEIDRKKYASNLKFLRKTVASKSELCLVIKGNGYGHGARQIMEVAQDLGESTFAVFNAAEALDVLSVLNKDSRLIIMGEIDFPQLEWAMENNVEFFVHNLTLLQKVLETAPKSPFKAKVHLEVETGMNRLGIDPRDFHFLANLLNEFQHKIEVMGVCTHLAGAESITNFVRVKKQLKEFDRAVQGLRNLGIESQQIHAACSAGAIRLKKTRYDMVRIGILQYGFWPSQETFIEYIMDRQNKVSPLQRIITWKSRVMSLKAVPMGQYVGYGTSFLAEADKVLATVPVGYADGFSRSLSNQGRVLVRGKLAPVAGIVNMNAISVDITDIPGVEIGDEVVLIGTQEDQAISVSSFSDYSSQLNYELLTRLPKDIPRIIV</sequence>
<dbReference type="InterPro" id="IPR029066">
    <property type="entry name" value="PLP-binding_barrel"/>
</dbReference>
<accession>A0A1Y6BJ85</accession>
<keyword evidence="2 4" id="KW-0663">Pyridoxal phosphate</keyword>
<gene>
    <name evidence="8" type="ORF">SAMN06296036_10516</name>
</gene>
<evidence type="ECO:0000259" key="7">
    <source>
        <dbReference type="SMART" id="SM01005"/>
    </source>
</evidence>